<dbReference type="GeneID" id="93587479"/>
<name>A0A437A7C4_ARTFL</name>
<dbReference type="Proteomes" id="UP000283090">
    <property type="component" value="Unassembled WGS sequence"/>
</dbReference>
<proteinExistence type="predicted"/>
<dbReference type="OrthoDB" id="5404599at2759"/>
<gene>
    <name evidence="2" type="ORF">DFL_005168</name>
</gene>
<sequence>MSSSKSQIYIDVSKLPQGDDAGFSPTATRPSTAEIEARSEYAGQKRSDDITFLPELRMVVKYSRKVSIAEGQTLWAMKEYLPGAVPVPGIYGWHRDEDNVVILYMELVDGVTLEECWQMIEMEEGKAICEQLKGIFTRATSLFLARNQFESKLSPIGNKPDGSHRIGSIAKPETQLGSAKVKNWRIKMSIRMGR</sequence>
<dbReference type="VEuPathDB" id="FungiDB:DFL_005168"/>
<keyword evidence="3" id="KW-1185">Reference proteome</keyword>
<evidence type="ECO:0008006" key="4">
    <source>
        <dbReference type="Google" id="ProtNLM"/>
    </source>
</evidence>
<feature type="region of interest" description="Disordered" evidence="1">
    <location>
        <begin position="13"/>
        <end position="42"/>
    </location>
</feature>
<reference evidence="2 3" key="1">
    <citation type="submission" date="2019-01" db="EMBL/GenBank/DDBJ databases">
        <title>Intercellular communication is required for trap formation in the nematode-trapping fungus Duddingtonia flagrans.</title>
        <authorList>
            <person name="Youssar L."/>
            <person name="Wernet V."/>
            <person name="Hensel N."/>
            <person name="Hildebrandt H.-G."/>
            <person name="Fischer R."/>
        </authorList>
    </citation>
    <scope>NUCLEOTIDE SEQUENCE [LARGE SCALE GENOMIC DNA]</scope>
    <source>
        <strain evidence="2 3">CBS H-5679</strain>
    </source>
</reference>
<evidence type="ECO:0000313" key="2">
    <source>
        <dbReference type="EMBL" id="RVD86917.1"/>
    </source>
</evidence>
<accession>A0A437A7C4</accession>
<evidence type="ECO:0000313" key="3">
    <source>
        <dbReference type="Proteomes" id="UP000283090"/>
    </source>
</evidence>
<evidence type="ECO:0000256" key="1">
    <source>
        <dbReference type="SAM" id="MobiDB-lite"/>
    </source>
</evidence>
<organism evidence="2 3">
    <name type="scientific">Arthrobotrys flagrans</name>
    <name type="common">Nematode-trapping fungus</name>
    <name type="synonym">Trichothecium flagrans</name>
    <dbReference type="NCBI Taxonomy" id="97331"/>
    <lineage>
        <taxon>Eukaryota</taxon>
        <taxon>Fungi</taxon>
        <taxon>Dikarya</taxon>
        <taxon>Ascomycota</taxon>
        <taxon>Pezizomycotina</taxon>
        <taxon>Orbiliomycetes</taxon>
        <taxon>Orbiliales</taxon>
        <taxon>Orbiliaceae</taxon>
        <taxon>Arthrobotrys</taxon>
    </lineage>
</organism>
<protein>
    <recommendedName>
        <fullName evidence="4">Aminoglycoside phosphotransferase domain-containing protein</fullName>
    </recommendedName>
</protein>
<dbReference type="RefSeq" id="XP_067492461.1">
    <property type="nucleotide sequence ID" value="XM_067634387.1"/>
</dbReference>
<dbReference type="EMBL" id="SAEB01000006">
    <property type="protein sequence ID" value="RVD86917.1"/>
    <property type="molecule type" value="Genomic_DNA"/>
</dbReference>
<dbReference type="AlphaFoldDB" id="A0A437A7C4"/>
<comment type="caution">
    <text evidence="2">The sequence shown here is derived from an EMBL/GenBank/DDBJ whole genome shotgun (WGS) entry which is preliminary data.</text>
</comment>